<dbReference type="PROSITE" id="PS00552">
    <property type="entry name" value="HTH_MERR_1"/>
    <property type="match status" value="1"/>
</dbReference>
<reference evidence="3 4" key="1">
    <citation type="journal article" date="2017" name="Genome Announc.">
        <title>Draft Genome Sequence of Romboutsia weinsteinii sp. nov. Strain CCRI-19649(T) Isolated from Surface Water.</title>
        <authorList>
            <person name="Maheux A.F."/>
            <person name="Boudreau D.K."/>
            <person name="Berube E."/>
            <person name="Boissinot M."/>
            <person name="Cantin P."/>
            <person name="Raymond F."/>
            <person name="Corbeil J."/>
            <person name="Omar R.F."/>
            <person name="Bergeron M.G."/>
        </authorList>
    </citation>
    <scope>NUCLEOTIDE SEQUENCE [LARGE SCALE GENOMIC DNA]</scope>
    <source>
        <strain evidence="3 4">CCRI-19649</strain>
    </source>
</reference>
<dbReference type="Gene3D" id="1.10.1660.10">
    <property type="match status" value="1"/>
</dbReference>
<comment type="caution">
    <text evidence="3">The sequence shown here is derived from an EMBL/GenBank/DDBJ whole genome shotgun (WGS) entry which is preliminary data.</text>
</comment>
<proteinExistence type="predicted"/>
<dbReference type="InterPro" id="IPR000551">
    <property type="entry name" value="MerR-type_HTH_dom"/>
</dbReference>
<sequence length="271" mass="32445">MKINSKYLTTGEFAKLCNVKKHTLFHYDEIDLLKPEVYCENGYRLYSYEQLNLFYFISVMKDIGMSLSDIKDSFNNRSPKYMEKLFLDKVDVLSEEINKLKNYQDILISRVDKIRLASDINTTEFYVEHSDEEYYFLSIHIDRSDDKEIYNLIKNNFNDYIYKYSVDDSLCSLINIENHNGEYKLNQQYYIKKVDKKIDPDKLFIKKGGRYLIGYHRGCYDTIESTYKNMFKYIDENNLNIGKYSYVKEILDELTSISKEHYLLKITIELI</sequence>
<evidence type="ECO:0000259" key="2">
    <source>
        <dbReference type="PROSITE" id="PS50937"/>
    </source>
</evidence>
<dbReference type="PANTHER" id="PTHR30204:SF85">
    <property type="entry name" value="MULTIDRUG-EFFLUX TRANSPORTER 2 REGULATOR"/>
    <property type="match status" value="1"/>
</dbReference>
<keyword evidence="1" id="KW-0238">DNA-binding</keyword>
<accession>A0A371J6U0</accession>
<feature type="domain" description="HTH merR-type" evidence="2">
    <location>
        <begin position="7"/>
        <end position="76"/>
    </location>
</feature>
<dbReference type="Pfam" id="PF13411">
    <property type="entry name" value="MerR_1"/>
    <property type="match status" value="1"/>
</dbReference>
<dbReference type="PANTHER" id="PTHR30204">
    <property type="entry name" value="REDOX-CYCLING DRUG-SENSING TRANSCRIPTIONAL ACTIVATOR SOXR"/>
    <property type="match status" value="1"/>
</dbReference>
<dbReference type="InterPro" id="IPR011256">
    <property type="entry name" value="Reg_factor_effector_dom_sf"/>
</dbReference>
<dbReference type="SUPFAM" id="SSF46955">
    <property type="entry name" value="Putative DNA-binding domain"/>
    <property type="match status" value="1"/>
</dbReference>
<dbReference type="Gene3D" id="3.20.80.10">
    <property type="entry name" value="Regulatory factor, effector binding domain"/>
    <property type="match status" value="1"/>
</dbReference>
<dbReference type="RefSeq" id="WP_094366406.1">
    <property type="nucleotide sequence ID" value="NZ_NOJY02000006.1"/>
</dbReference>
<dbReference type="OrthoDB" id="9773308at2"/>
<dbReference type="InterPro" id="IPR047057">
    <property type="entry name" value="MerR_fam"/>
</dbReference>
<evidence type="ECO:0000313" key="3">
    <source>
        <dbReference type="EMBL" id="RDY28482.1"/>
    </source>
</evidence>
<dbReference type="SMART" id="SM00422">
    <property type="entry name" value="HTH_MERR"/>
    <property type="match status" value="1"/>
</dbReference>
<dbReference type="Proteomes" id="UP000215694">
    <property type="component" value="Unassembled WGS sequence"/>
</dbReference>
<organism evidence="3 4">
    <name type="scientific">Romboutsia weinsteinii</name>
    <dbReference type="NCBI Taxonomy" id="2020949"/>
    <lineage>
        <taxon>Bacteria</taxon>
        <taxon>Bacillati</taxon>
        <taxon>Bacillota</taxon>
        <taxon>Clostridia</taxon>
        <taxon>Peptostreptococcales</taxon>
        <taxon>Peptostreptococcaceae</taxon>
        <taxon>Romboutsia</taxon>
    </lineage>
</organism>
<dbReference type="InterPro" id="IPR009061">
    <property type="entry name" value="DNA-bd_dom_put_sf"/>
</dbReference>
<dbReference type="GO" id="GO:0003700">
    <property type="term" value="F:DNA-binding transcription factor activity"/>
    <property type="evidence" value="ECO:0007669"/>
    <property type="project" value="InterPro"/>
</dbReference>
<dbReference type="GO" id="GO:0003677">
    <property type="term" value="F:DNA binding"/>
    <property type="evidence" value="ECO:0007669"/>
    <property type="project" value="UniProtKB-KW"/>
</dbReference>
<evidence type="ECO:0000256" key="1">
    <source>
        <dbReference type="ARBA" id="ARBA00023125"/>
    </source>
</evidence>
<protein>
    <submittedName>
        <fullName evidence="3">MerR family transcriptional regulator</fullName>
    </submittedName>
</protein>
<dbReference type="EMBL" id="NOJY02000006">
    <property type="protein sequence ID" value="RDY28482.1"/>
    <property type="molecule type" value="Genomic_DNA"/>
</dbReference>
<evidence type="ECO:0000313" key="4">
    <source>
        <dbReference type="Proteomes" id="UP000215694"/>
    </source>
</evidence>
<dbReference type="SUPFAM" id="SSF55136">
    <property type="entry name" value="Probable bacterial effector-binding domain"/>
    <property type="match status" value="1"/>
</dbReference>
<dbReference type="AlphaFoldDB" id="A0A371J6U0"/>
<keyword evidence="4" id="KW-1185">Reference proteome</keyword>
<dbReference type="PROSITE" id="PS50937">
    <property type="entry name" value="HTH_MERR_2"/>
    <property type="match status" value="1"/>
</dbReference>
<name>A0A371J6U0_9FIRM</name>
<gene>
    <name evidence="3" type="ORF">CHL78_004660</name>
</gene>